<organism evidence="1 2">
    <name type="scientific">Salinicola socius</name>
    <dbReference type="NCBI Taxonomy" id="404433"/>
    <lineage>
        <taxon>Bacteria</taxon>
        <taxon>Pseudomonadati</taxon>
        <taxon>Pseudomonadota</taxon>
        <taxon>Gammaproteobacteria</taxon>
        <taxon>Oceanospirillales</taxon>
        <taxon>Halomonadaceae</taxon>
        <taxon>Salinicola</taxon>
    </lineage>
</organism>
<comment type="caution">
    <text evidence="1">The sequence shown here is derived from an EMBL/GenBank/DDBJ whole genome shotgun (WGS) entry which is preliminary data.</text>
</comment>
<proteinExistence type="predicted"/>
<dbReference type="InterPro" id="IPR038556">
    <property type="entry name" value="TAC_Gp13-like_sf"/>
</dbReference>
<accession>A0A1Q8SV51</accession>
<dbReference type="Gene3D" id="3.30.2220.20">
    <property type="entry name" value="Phage tail assembly chaperone gp13-like"/>
    <property type="match status" value="1"/>
</dbReference>
<evidence type="ECO:0000313" key="2">
    <source>
        <dbReference type="Proteomes" id="UP000186878"/>
    </source>
</evidence>
<dbReference type="Proteomes" id="UP000186878">
    <property type="component" value="Unassembled WGS sequence"/>
</dbReference>
<keyword evidence="2" id="KW-1185">Reference proteome</keyword>
<dbReference type="STRING" id="404433.BTW07_04440"/>
<protein>
    <recommendedName>
        <fullName evidence="3">Phage tail protein</fullName>
    </recommendedName>
</protein>
<dbReference type="AlphaFoldDB" id="A0A1Q8SV51"/>
<name>A0A1Q8SV51_9GAMM</name>
<sequence>MAKSQSPQLDLRALALSPLAGYRHDTAPVEEWKGATVTLREPSAGDWTAWQAKLAELTGEDVTPDNVQSLADSVDGTDRTLDATLLVRVLYDDKGQRVFEDKDVAQLAAIYGPVHDRLLRRSMEIGGLTDAPLEQEEKN</sequence>
<dbReference type="Pfam" id="PF06222">
    <property type="entry name" value="Phage_TAC_1"/>
    <property type="match status" value="1"/>
</dbReference>
<evidence type="ECO:0008006" key="3">
    <source>
        <dbReference type="Google" id="ProtNLM"/>
    </source>
</evidence>
<dbReference type="OrthoDB" id="6896031at2"/>
<evidence type="ECO:0000313" key="1">
    <source>
        <dbReference type="EMBL" id="OLO05283.1"/>
    </source>
</evidence>
<dbReference type="EMBL" id="MSDO01000004">
    <property type="protein sequence ID" value="OLO05283.1"/>
    <property type="molecule type" value="Genomic_DNA"/>
</dbReference>
<dbReference type="InterPro" id="IPR010411">
    <property type="entry name" value="TAC_Gp13-like"/>
</dbReference>
<dbReference type="RefSeq" id="WP_075568967.1">
    <property type="nucleotide sequence ID" value="NZ_MSDO01000004.1"/>
</dbReference>
<reference evidence="1 2" key="1">
    <citation type="submission" date="2016-12" db="EMBL/GenBank/DDBJ databases">
        <title>Draft genome sequences of strains Salinicola socius SMB35, Salinicola sp. MH3R3-1 and Chromohalobacter sp. SMB17 from the Verkhnekamsk potash mining region of Russia.</title>
        <authorList>
            <person name="Mavrodi D.V."/>
            <person name="Olsson B.E."/>
            <person name="Korsakova E.S."/>
            <person name="Pyankova A."/>
            <person name="Mavrodi O.V."/>
            <person name="Plotnikova E.G."/>
        </authorList>
    </citation>
    <scope>NUCLEOTIDE SEQUENCE [LARGE SCALE GENOMIC DNA]</scope>
    <source>
        <strain evidence="1 2">SMB35</strain>
    </source>
</reference>
<gene>
    <name evidence="1" type="ORF">BTW07_04440</name>
</gene>